<feature type="transmembrane region" description="Helical" evidence="2">
    <location>
        <begin position="102"/>
        <end position="120"/>
    </location>
</feature>
<feature type="compositionally biased region" description="Basic and acidic residues" evidence="1">
    <location>
        <begin position="62"/>
        <end position="84"/>
    </location>
</feature>
<feature type="region of interest" description="Disordered" evidence="1">
    <location>
        <begin position="60"/>
        <end position="90"/>
    </location>
</feature>
<sequence>MHDEMERISSSENEEDDNPDQERLTKQLGNEVEADKGYLTPQSKRLQDAFVTIKADDAEEGMDTKTMTREQKVGEDVPLEKESTKSSSQRQHCCKQLKSKELVKSLVLTILGWILLAVMLVSRNPLVAAVFVLVYILYVVECCMSSTWKYLRHQDTATVKLLGYKFLSNNYKKNSFIIYFKGLNPFFLSKKKRGPFFNQTFFDELRKTDPVINWDMKSYHYESCYTKPSNAVL</sequence>
<reference evidence="3 4" key="1">
    <citation type="journal article" date="2013" name="Curr. Biol.">
        <title>The Genome of the Foraminiferan Reticulomyxa filosa.</title>
        <authorList>
            <person name="Glockner G."/>
            <person name="Hulsmann N."/>
            <person name="Schleicher M."/>
            <person name="Noegel A.A."/>
            <person name="Eichinger L."/>
            <person name="Gallinger C."/>
            <person name="Pawlowski J."/>
            <person name="Sierra R."/>
            <person name="Euteneuer U."/>
            <person name="Pillet L."/>
            <person name="Moustafa A."/>
            <person name="Platzer M."/>
            <person name="Groth M."/>
            <person name="Szafranski K."/>
            <person name="Schliwa M."/>
        </authorList>
    </citation>
    <scope>NUCLEOTIDE SEQUENCE [LARGE SCALE GENOMIC DNA]</scope>
</reference>
<accession>X6NH11</accession>
<keyword evidence="4" id="KW-1185">Reference proteome</keyword>
<organism evidence="3 4">
    <name type="scientific">Reticulomyxa filosa</name>
    <dbReference type="NCBI Taxonomy" id="46433"/>
    <lineage>
        <taxon>Eukaryota</taxon>
        <taxon>Sar</taxon>
        <taxon>Rhizaria</taxon>
        <taxon>Retaria</taxon>
        <taxon>Foraminifera</taxon>
        <taxon>Monothalamids</taxon>
        <taxon>Reticulomyxidae</taxon>
        <taxon>Reticulomyxa</taxon>
    </lineage>
</organism>
<evidence type="ECO:0000313" key="4">
    <source>
        <dbReference type="Proteomes" id="UP000023152"/>
    </source>
</evidence>
<keyword evidence="2" id="KW-1133">Transmembrane helix</keyword>
<dbReference type="EMBL" id="ASPP01008704">
    <property type="protein sequence ID" value="ETO25188.1"/>
    <property type="molecule type" value="Genomic_DNA"/>
</dbReference>
<gene>
    <name evidence="3" type="ORF">RFI_11954</name>
</gene>
<keyword evidence="2" id="KW-0472">Membrane</keyword>
<protein>
    <submittedName>
        <fullName evidence="3">Uncharacterized protein</fullName>
    </submittedName>
</protein>
<comment type="caution">
    <text evidence="3">The sequence shown here is derived from an EMBL/GenBank/DDBJ whole genome shotgun (WGS) entry which is preliminary data.</text>
</comment>
<keyword evidence="2" id="KW-0812">Transmembrane</keyword>
<name>X6NH11_RETFI</name>
<dbReference type="AlphaFoldDB" id="X6NH11"/>
<evidence type="ECO:0000313" key="3">
    <source>
        <dbReference type="EMBL" id="ETO25188.1"/>
    </source>
</evidence>
<evidence type="ECO:0000256" key="2">
    <source>
        <dbReference type="SAM" id="Phobius"/>
    </source>
</evidence>
<evidence type="ECO:0000256" key="1">
    <source>
        <dbReference type="SAM" id="MobiDB-lite"/>
    </source>
</evidence>
<feature type="region of interest" description="Disordered" evidence="1">
    <location>
        <begin position="1"/>
        <end position="41"/>
    </location>
</feature>
<proteinExistence type="predicted"/>
<feature type="transmembrane region" description="Helical" evidence="2">
    <location>
        <begin position="126"/>
        <end position="144"/>
    </location>
</feature>
<dbReference type="Proteomes" id="UP000023152">
    <property type="component" value="Unassembled WGS sequence"/>
</dbReference>